<organism evidence="1 2">
    <name type="scientific">Streptomyces pini</name>
    <dbReference type="NCBI Taxonomy" id="1520580"/>
    <lineage>
        <taxon>Bacteria</taxon>
        <taxon>Bacillati</taxon>
        <taxon>Actinomycetota</taxon>
        <taxon>Actinomycetes</taxon>
        <taxon>Kitasatosporales</taxon>
        <taxon>Streptomycetaceae</taxon>
        <taxon>Streptomyces</taxon>
    </lineage>
</organism>
<accession>A0A1I3WMC8</accession>
<dbReference type="EMBL" id="FOSG01000003">
    <property type="protein sequence ID" value="SFK08037.1"/>
    <property type="molecule type" value="Genomic_DNA"/>
</dbReference>
<proteinExistence type="predicted"/>
<evidence type="ECO:0000313" key="1">
    <source>
        <dbReference type="EMBL" id="SFK08037.1"/>
    </source>
</evidence>
<sequence>MRPPAPFASVLDRLGEPVVLVEALRVGEPLGHTSWSEAVPGEEFGLWDGDEAEELLGLLAALPAGERMRCFIPRYGLRLHTAGGDARDIAFCFRCHTALVLGPGGAREWPAFDGESAPARELLCRFRAAGAQATGPRTV</sequence>
<keyword evidence="2" id="KW-1185">Reference proteome</keyword>
<protein>
    <submittedName>
        <fullName evidence="1">Uncharacterized protein</fullName>
    </submittedName>
</protein>
<gene>
    <name evidence="1" type="ORF">SAMN05192584_103343</name>
</gene>
<reference evidence="2" key="1">
    <citation type="submission" date="2016-10" db="EMBL/GenBank/DDBJ databases">
        <authorList>
            <person name="Varghese N."/>
            <person name="Submissions S."/>
        </authorList>
    </citation>
    <scope>NUCLEOTIDE SEQUENCE [LARGE SCALE GENOMIC DNA]</scope>
    <source>
        <strain evidence="2">PL19</strain>
    </source>
</reference>
<name>A0A1I3WMC8_9ACTN</name>
<evidence type="ECO:0000313" key="2">
    <source>
        <dbReference type="Proteomes" id="UP000198928"/>
    </source>
</evidence>
<dbReference type="AlphaFoldDB" id="A0A1I3WMC8"/>
<dbReference type="Proteomes" id="UP000198928">
    <property type="component" value="Unassembled WGS sequence"/>
</dbReference>